<evidence type="ECO:0000313" key="1">
    <source>
        <dbReference type="EMBL" id="MBC8755133.1"/>
    </source>
</evidence>
<reference evidence="1 2" key="1">
    <citation type="submission" date="2020-07" db="EMBL/GenBank/DDBJ databases">
        <title>Description of Kordia aestuariivivens sp. nov., isolated from a tidal flat.</title>
        <authorList>
            <person name="Park S."/>
            <person name="Yoon J.-H."/>
        </authorList>
    </citation>
    <scope>NUCLEOTIDE SEQUENCE [LARGE SCALE GENOMIC DNA]</scope>
    <source>
        <strain evidence="1 2">YSTF-M3</strain>
    </source>
</reference>
<dbReference type="RefSeq" id="WP_187562178.1">
    <property type="nucleotide sequence ID" value="NZ_JACGWS010000005.1"/>
</dbReference>
<sequence>MKFEKHTITNFHISFDKKAFHVELFKAEKQGSTLYWIEDDHYEIIWYSSDHHEEKIRDFLEKLHYHFEETLESIYNYVGGIFEIFIRNKENHKLLIVNDLYGVNGSFSLIKNNQLNFFLNFQNFNQLEVPLELDVIGLQAHFAFGYQVKPFPLPYKNITQIEGGKLHTFDSALKHETTALAINFSNNKPSFSLKNGMNATEKLFIGATAGKDSLALLSQVKEGSEYIKAGNFGNIYSADVIQGKEIAVNLDLEYKYTTLCDEDEFEHYARQIAMISGGLATVSYVDMLKFVDEGIPENYSYVMGEAGECVRMFFPEDTNLAKAMHNYLTPKEFLLDSFTNDYLGFLNQYPENISSAVAENYTGNSNAEILVNFYRNGRLPGNFGNRHKLLSVFRDKITPFLHEDFIKQTHNLPHERYENDKIHEQIIYDSNQDLLQFFKNPIKSEISVQGWNERISDDTGNVLYKLLEKHIHALKTVFDMEKVLQLVKKQQKSPNRGVYFLFRIVSMAIFVDSIKNAVAPCEKR</sequence>
<accession>A0ABR7Q9B3</accession>
<gene>
    <name evidence="1" type="ORF">H2O64_10650</name>
</gene>
<dbReference type="Proteomes" id="UP000619238">
    <property type="component" value="Unassembled WGS sequence"/>
</dbReference>
<dbReference type="EMBL" id="JACGWS010000005">
    <property type="protein sequence ID" value="MBC8755133.1"/>
    <property type="molecule type" value="Genomic_DNA"/>
</dbReference>
<organism evidence="1 2">
    <name type="scientific">Kordia aestuariivivens</name>
    <dbReference type="NCBI Taxonomy" id="2759037"/>
    <lineage>
        <taxon>Bacteria</taxon>
        <taxon>Pseudomonadati</taxon>
        <taxon>Bacteroidota</taxon>
        <taxon>Flavobacteriia</taxon>
        <taxon>Flavobacteriales</taxon>
        <taxon>Flavobacteriaceae</taxon>
        <taxon>Kordia</taxon>
    </lineage>
</organism>
<keyword evidence="2" id="KW-1185">Reference proteome</keyword>
<name>A0ABR7Q9B3_9FLAO</name>
<evidence type="ECO:0000313" key="2">
    <source>
        <dbReference type="Proteomes" id="UP000619238"/>
    </source>
</evidence>
<comment type="caution">
    <text evidence="1">The sequence shown here is derived from an EMBL/GenBank/DDBJ whole genome shotgun (WGS) entry which is preliminary data.</text>
</comment>
<protein>
    <submittedName>
        <fullName evidence="1">Uncharacterized protein</fullName>
    </submittedName>
</protein>
<proteinExistence type="predicted"/>